<dbReference type="GO" id="GO:0003746">
    <property type="term" value="F:translation elongation factor activity"/>
    <property type="evidence" value="ECO:0007669"/>
    <property type="project" value="UniProtKB-KW"/>
</dbReference>
<dbReference type="InterPro" id="IPR009000">
    <property type="entry name" value="Transl_B-barrel_sf"/>
</dbReference>
<dbReference type="FunFam" id="3.30.230.10:FF:000006">
    <property type="entry name" value="Translation elongation factor 2"/>
    <property type="match status" value="1"/>
</dbReference>
<sequence>MVNFTIDEIRQLMDKPTNVRNMSVIAHVDHGKSTLTDSLLAKAGIISTAKAGDARATDTRADEQERGITIKSTAISLYGQLGEDDDVADIVGQKTDGKDFLINLIDSPGHVDFSSEVTAALRVTDGALVVVDTVEGVCVQTETVLRQALGERIKPVIIINKVDRALLELQVSKEDLYQSFSRTIESVNVIISTYLDKSIGDIQVYPDKGTVAFGSGLHGWAFTVRQFAVRYAKKFGVDKNKMMERLWGDNYFNPKTKKWTKNGTHEGKQLERAFNQFILDPIFKIFSAVMNFKKEETATLLEKLNLKLSAEDREKEGKQLLKAVMRTFLPAADSLLEMMILHLPSPATAQRYRYETLYEGPVDDEAAIGIRDCDPKGPLMLYVSKMVPTSDKGRFYAFGRVFSGTVRSGLKVRIQGPNYTPGKKEDLFIKAIQRTVLMMGGKVEPIDDMPAGNIVGLVGIDQFLLKSGTLTTSETAHNLKVMKFSVSPVVQRSVQVKNAQDLPKLVEGLKRLSKSDPCVLTMTSESGEHVVAGAGELHLEICLKDLEEDHAGVPLIISDPVVQYRETVTGKSSITALSKSPNKHNRLYMVAEPIEEELSLAIEGGKVSARDDFKARARVLADDFGWDVTDARKIWTFGPDGTGANLLVDQTKAVQYLNEIKDSVVSGFQWATREGPVAEEPMRSCRFNILDVTLHADAIHRGGGQIIPTARRVLYAASLLAEPALLEPVYLVEIQVPEQAMGGVYGVLTRRRGHVFSEEQRPGTPLFNIKAYLPILESFGFNGDLRQATSGQAFPQSVFDHWQILPGGSPLDPTSKVGAIVTTMRKRKGVKEIVPGVENHTNSTLPGAFRIQACRNSRVVRAMLFSEEDAPLLKAWIVQRIEDTSDADADVLAEYVIALLKHDGDADAVRKLCEQEIPDFLSEDPKAFLDDVFQAIAYKSYLPGAPPAPKIGVKLETIQQPFSEVTPPNGSKKRGYHDREEYDPQYGYEAFNQDGRAQKQARRGGRGGRGDDMRGGHAGGFMHNLPQRPDMPFDPKVMEAFLQMGSMGIPYPGMPNFPQQGFGGKSQSRKRGRCRDFDTKGFCSRGSTCPYDHGNESIFMPSGNDEYDPNDPFAAMLANASNPMNPWSFPPDVGRGGRGGRRGRGSKKGGARAPFSADGPNHDRSKSTIVIENIPEESFSEDQVREFFSQFGNIQEISMQPYKHLAIVKYDKWGSANAAYQSPKVIFDNRFVKVFWYKDKVDALPPSAPMQGGNWSGDPMATEEDEQEPEIDMEEFQRRQEEEQRKHHEREAKRAEIEQKRQEIEKQHHELLARHREENEKLQARLAGKKGQDGEGSSSGTNMLRAKLAALEREATLLGLDPNAEEETSPSWPPRGGYRGRGTYRGRGFAPRGRGSFRGRGGGSGGNMHAAYAQYSIDNRPKKLAIKGVDFTAPDKDEMLRHFLLNLGEFESVDTGPEITHVSFQDRKTAEKFYYSLHGKDLPGVDGRLDLAWVNTPLPPVKTRSNDDIPGDGGDDKEDDAMADFDDQPKRERSSEPQREDRAVNMDYEVAEEDAW</sequence>
<keyword evidence="11" id="KW-0479">Metal-binding</keyword>
<keyword evidence="4" id="KW-0547">Nucleotide-binding</keyword>
<dbReference type="Gene3D" id="3.30.230.10">
    <property type="match status" value="1"/>
</dbReference>
<dbReference type="CDD" id="cd16261">
    <property type="entry name" value="EF2_snRNP_III"/>
    <property type="match status" value="1"/>
</dbReference>
<feature type="region of interest" description="Disordered" evidence="12">
    <location>
        <begin position="1126"/>
        <end position="1165"/>
    </location>
</feature>
<dbReference type="Pfam" id="PF00076">
    <property type="entry name" value="RRM_1"/>
    <property type="match status" value="1"/>
</dbReference>
<evidence type="ECO:0000256" key="3">
    <source>
        <dbReference type="ARBA" id="ARBA00022490"/>
    </source>
</evidence>
<feature type="compositionally biased region" description="Acidic residues" evidence="12">
    <location>
        <begin position="1509"/>
        <end position="1526"/>
    </location>
</feature>
<dbReference type="FunFam" id="3.30.70.240:FF:000003">
    <property type="entry name" value="Translation elongation factor 2"/>
    <property type="match status" value="1"/>
</dbReference>
<evidence type="ECO:0000313" key="16">
    <source>
        <dbReference type="EMBL" id="RGP75243.1"/>
    </source>
</evidence>
<feature type="domain" description="C3H1-type" evidence="14">
    <location>
        <begin position="1068"/>
        <end position="1096"/>
    </location>
</feature>
<dbReference type="InterPro" id="IPR004161">
    <property type="entry name" value="EFTu-like_2"/>
</dbReference>
<dbReference type="GO" id="GO:0043022">
    <property type="term" value="F:ribosome binding"/>
    <property type="evidence" value="ECO:0007669"/>
    <property type="project" value="TreeGrafter"/>
</dbReference>
<dbReference type="SUPFAM" id="SSF54211">
    <property type="entry name" value="Ribosomal protein S5 domain 2-like"/>
    <property type="match status" value="1"/>
</dbReference>
<evidence type="ECO:0000256" key="11">
    <source>
        <dbReference type="PROSITE-ProRule" id="PRU00723"/>
    </source>
</evidence>
<dbReference type="InterPro" id="IPR000640">
    <property type="entry name" value="EFG_V-like"/>
</dbReference>
<feature type="region of interest" description="Disordered" evidence="12">
    <location>
        <begin position="1060"/>
        <end position="1079"/>
    </location>
</feature>
<dbReference type="InterPro" id="IPR020568">
    <property type="entry name" value="Ribosomal_Su5_D2-typ_SF"/>
</dbReference>
<dbReference type="PROSITE" id="PS00301">
    <property type="entry name" value="G_TR_1"/>
    <property type="match status" value="1"/>
</dbReference>
<dbReference type="GO" id="GO:0003723">
    <property type="term" value="F:RNA binding"/>
    <property type="evidence" value="ECO:0007669"/>
    <property type="project" value="UniProtKB-UniRule"/>
</dbReference>
<reference evidence="16 17" key="1">
    <citation type="journal article" date="2018" name="PLoS Pathog.">
        <title>Evolution of structural diversity of trichothecenes, a family of toxins produced by plant pathogenic and entomopathogenic fungi.</title>
        <authorList>
            <person name="Proctor R.H."/>
            <person name="McCormick S.P."/>
            <person name="Kim H.S."/>
            <person name="Cardoza R.E."/>
            <person name="Stanley A.M."/>
            <person name="Lindo L."/>
            <person name="Kelly A."/>
            <person name="Brown D.W."/>
            <person name="Lee T."/>
            <person name="Vaughan M.M."/>
            <person name="Alexander N.J."/>
            <person name="Busman M."/>
            <person name="Gutierrez S."/>
        </authorList>
    </citation>
    <scope>NUCLEOTIDE SEQUENCE [LARGE SCALE GENOMIC DNA]</scope>
    <source>
        <strain evidence="16 17">NRRL 3299</strain>
    </source>
</reference>
<evidence type="ECO:0000256" key="8">
    <source>
        <dbReference type="ARBA" id="ARBA00024731"/>
    </source>
</evidence>
<dbReference type="SMART" id="SM00889">
    <property type="entry name" value="EFG_IV"/>
    <property type="match status" value="1"/>
</dbReference>
<protein>
    <recommendedName>
        <fullName evidence="2">Elongation factor 2</fullName>
    </recommendedName>
</protein>
<dbReference type="FunFam" id="3.30.70.330:FF:000647">
    <property type="entry name" value="CCCH zinc finger and RRM domain protein"/>
    <property type="match status" value="1"/>
</dbReference>
<dbReference type="Gene3D" id="1.20.1390.10">
    <property type="entry name" value="PWI domain"/>
    <property type="match status" value="1"/>
</dbReference>
<dbReference type="InterPro" id="IPR000504">
    <property type="entry name" value="RRM_dom"/>
</dbReference>
<keyword evidence="5 16" id="KW-0251">Elongation factor</keyword>
<dbReference type="CDD" id="cd01885">
    <property type="entry name" value="EF2"/>
    <property type="match status" value="1"/>
</dbReference>
<feature type="region of interest" description="Disordered" evidence="12">
    <location>
        <begin position="1361"/>
        <end position="1405"/>
    </location>
</feature>
<evidence type="ECO:0000256" key="6">
    <source>
        <dbReference type="ARBA" id="ARBA00022917"/>
    </source>
</evidence>
<dbReference type="Gene3D" id="3.30.70.330">
    <property type="match status" value="1"/>
</dbReference>
<dbReference type="SMART" id="SM00838">
    <property type="entry name" value="EFG_C"/>
    <property type="match status" value="1"/>
</dbReference>
<dbReference type="EMBL" id="PXOF01000016">
    <property type="protein sequence ID" value="RGP75243.1"/>
    <property type="molecule type" value="Genomic_DNA"/>
</dbReference>
<dbReference type="PRINTS" id="PR00315">
    <property type="entry name" value="ELONGATNFCT"/>
</dbReference>
<evidence type="ECO:0000256" key="4">
    <source>
        <dbReference type="ARBA" id="ARBA00022741"/>
    </source>
</evidence>
<dbReference type="GO" id="GO:1990904">
    <property type="term" value="C:ribonucleoprotein complex"/>
    <property type="evidence" value="ECO:0007669"/>
    <property type="project" value="TreeGrafter"/>
</dbReference>
<dbReference type="GO" id="GO:0008270">
    <property type="term" value="F:zinc ion binding"/>
    <property type="evidence" value="ECO:0007669"/>
    <property type="project" value="UniProtKB-KW"/>
</dbReference>
<dbReference type="Gene3D" id="3.30.70.240">
    <property type="match status" value="1"/>
</dbReference>
<gene>
    <name evidence="16" type="ORF">FSPOR_865</name>
</gene>
<feature type="region of interest" description="Disordered" evidence="12">
    <location>
        <begin position="1246"/>
        <end position="1298"/>
    </location>
</feature>
<feature type="compositionally biased region" description="Basic and acidic residues" evidence="12">
    <location>
        <begin position="1527"/>
        <end position="1544"/>
    </location>
</feature>
<dbReference type="Pfam" id="PF01480">
    <property type="entry name" value="PWI"/>
    <property type="match status" value="1"/>
</dbReference>
<dbReference type="PANTHER" id="PTHR42908:SF10">
    <property type="entry name" value="EUKARYOTIC TRANSLATION ELONGATION FACTOR 2"/>
    <property type="match status" value="1"/>
</dbReference>
<dbReference type="InterPro" id="IPR035979">
    <property type="entry name" value="RBD_domain_sf"/>
</dbReference>
<keyword evidence="6" id="KW-0648">Protein biosynthesis</keyword>
<dbReference type="Gene3D" id="3.30.70.870">
    <property type="entry name" value="Elongation Factor G (Translational Gtpase), domain 3"/>
    <property type="match status" value="1"/>
</dbReference>
<dbReference type="InterPro" id="IPR041095">
    <property type="entry name" value="EFG_II"/>
</dbReference>
<dbReference type="PROSITE" id="PS50102">
    <property type="entry name" value="RRM"/>
    <property type="match status" value="1"/>
</dbReference>
<feature type="compositionally biased region" description="Gly residues" evidence="12">
    <location>
        <begin position="1396"/>
        <end position="1405"/>
    </location>
</feature>
<evidence type="ECO:0000259" key="14">
    <source>
        <dbReference type="PROSITE" id="PS50103"/>
    </source>
</evidence>
<evidence type="ECO:0000313" key="17">
    <source>
        <dbReference type="Proteomes" id="UP000266152"/>
    </source>
</evidence>
<evidence type="ECO:0000256" key="9">
    <source>
        <dbReference type="ARBA" id="ARBA00043866"/>
    </source>
</evidence>
<comment type="function">
    <text evidence="8">Catalyzes the GTP-dependent ribosomal translocation step during translation elongation. During this step, the ribosome changes from the pre-translocational (PRE) to the post-translocational (POST) state as the newly formed A-site-bound peptidyl-tRNA and P-site-bound deacylated tRNA move to the P and E sites, respectively. Catalyzes the coordinated movement of the two tRNA molecules, the mRNA and conformational changes in the ribosome.</text>
</comment>
<keyword evidence="17" id="KW-1185">Reference proteome</keyword>
<keyword evidence="7" id="KW-0342">GTP-binding</keyword>
<evidence type="ECO:0000259" key="15">
    <source>
        <dbReference type="PROSITE" id="PS51722"/>
    </source>
</evidence>
<dbReference type="InterPro" id="IPR014721">
    <property type="entry name" value="Ribsml_uS5_D2-typ_fold_subgr"/>
</dbReference>
<dbReference type="SUPFAM" id="SSF50447">
    <property type="entry name" value="Translation proteins"/>
    <property type="match status" value="1"/>
</dbReference>
<keyword evidence="11" id="KW-0863">Zinc-finger</keyword>
<dbReference type="PROSITE" id="PS50103">
    <property type="entry name" value="ZF_C3H1"/>
    <property type="match status" value="1"/>
</dbReference>
<evidence type="ECO:0000259" key="13">
    <source>
        <dbReference type="PROSITE" id="PS50102"/>
    </source>
</evidence>
<dbReference type="InterPro" id="IPR005517">
    <property type="entry name" value="Transl_elong_EFG/EF2_IV"/>
</dbReference>
<dbReference type="CDD" id="cd04096">
    <property type="entry name" value="eEF2_snRNP_like_C"/>
    <property type="match status" value="1"/>
</dbReference>
<dbReference type="CDD" id="cd03700">
    <property type="entry name" value="EF2_snRNP_like_II"/>
    <property type="match status" value="1"/>
</dbReference>
<name>A0A395SS13_FUSSP</name>
<dbReference type="FunFam" id="2.40.30.10:FF:000010">
    <property type="entry name" value="Translation elongation factor 2"/>
    <property type="match status" value="1"/>
</dbReference>
<feature type="compositionally biased region" description="Acidic residues" evidence="12">
    <location>
        <begin position="1261"/>
        <end position="1274"/>
    </location>
</feature>
<dbReference type="SUPFAM" id="SSF54928">
    <property type="entry name" value="RNA-binding domain, RBD"/>
    <property type="match status" value="1"/>
</dbReference>
<dbReference type="GO" id="GO:0005525">
    <property type="term" value="F:GTP binding"/>
    <property type="evidence" value="ECO:0007669"/>
    <property type="project" value="UniProtKB-KW"/>
</dbReference>
<dbReference type="Gene3D" id="3.40.50.300">
    <property type="entry name" value="P-loop containing nucleotide triphosphate hydrolases"/>
    <property type="match status" value="1"/>
</dbReference>
<dbReference type="STRING" id="5514.A0A395SS13"/>
<evidence type="ECO:0000256" key="10">
    <source>
        <dbReference type="PROSITE-ProRule" id="PRU00176"/>
    </source>
</evidence>
<dbReference type="Pfam" id="PF03764">
    <property type="entry name" value="EFG_IV"/>
    <property type="match status" value="1"/>
</dbReference>
<feature type="domain" description="RRM" evidence="13">
    <location>
        <begin position="1167"/>
        <end position="1239"/>
    </location>
</feature>
<keyword evidence="11" id="KW-0862">Zinc</keyword>
<dbReference type="Pfam" id="PF14492">
    <property type="entry name" value="EFG_III"/>
    <property type="match status" value="1"/>
</dbReference>
<dbReference type="GO" id="GO:0003924">
    <property type="term" value="F:GTPase activity"/>
    <property type="evidence" value="ECO:0007669"/>
    <property type="project" value="InterPro"/>
</dbReference>
<feature type="compositionally biased region" description="Basic residues" evidence="12">
    <location>
        <begin position="1138"/>
        <end position="1150"/>
    </location>
</feature>
<dbReference type="Proteomes" id="UP000266152">
    <property type="component" value="Unassembled WGS sequence"/>
</dbReference>
<dbReference type="InterPro" id="IPR002483">
    <property type="entry name" value="PWI_dom"/>
</dbReference>
<comment type="subcellular location">
    <subcellularLocation>
        <location evidence="1">Cytoplasm</location>
    </subcellularLocation>
</comment>
<dbReference type="InterPro" id="IPR027417">
    <property type="entry name" value="P-loop_NTPase"/>
</dbReference>
<organism evidence="16 17">
    <name type="scientific">Fusarium sporotrichioides</name>
    <dbReference type="NCBI Taxonomy" id="5514"/>
    <lineage>
        <taxon>Eukaryota</taxon>
        <taxon>Fungi</taxon>
        <taxon>Dikarya</taxon>
        <taxon>Ascomycota</taxon>
        <taxon>Pezizomycotina</taxon>
        <taxon>Sordariomycetes</taxon>
        <taxon>Hypocreomycetidae</taxon>
        <taxon>Hypocreales</taxon>
        <taxon>Nectriaceae</taxon>
        <taxon>Fusarium</taxon>
    </lineage>
</organism>
<dbReference type="SUPFAM" id="SSF52540">
    <property type="entry name" value="P-loop containing nucleoside triphosphate hydrolases"/>
    <property type="match status" value="1"/>
</dbReference>
<dbReference type="Pfam" id="PF00009">
    <property type="entry name" value="GTP_EFTU"/>
    <property type="match status" value="1"/>
</dbReference>
<dbReference type="CDD" id="cd12257">
    <property type="entry name" value="RRM1_RBM26_like"/>
    <property type="match status" value="1"/>
</dbReference>
<dbReference type="GO" id="GO:0005829">
    <property type="term" value="C:cytosol"/>
    <property type="evidence" value="ECO:0007669"/>
    <property type="project" value="TreeGrafter"/>
</dbReference>
<dbReference type="SMART" id="SM00360">
    <property type="entry name" value="RRM"/>
    <property type="match status" value="1"/>
</dbReference>
<dbReference type="InterPro" id="IPR000571">
    <property type="entry name" value="Znf_CCCH"/>
</dbReference>
<dbReference type="FunFam" id="3.40.50.300:FF:000058">
    <property type="entry name" value="Translation elongation factor 2"/>
    <property type="match status" value="1"/>
</dbReference>
<feature type="region of interest" description="Disordered" evidence="12">
    <location>
        <begin position="1496"/>
        <end position="1556"/>
    </location>
</feature>
<keyword evidence="3" id="KW-0963">Cytoplasm</keyword>
<evidence type="ECO:0000256" key="2">
    <source>
        <dbReference type="ARBA" id="ARBA00017891"/>
    </source>
</evidence>
<dbReference type="Gene3D" id="2.40.30.10">
    <property type="entry name" value="Translation factors"/>
    <property type="match status" value="1"/>
</dbReference>
<feature type="region of interest" description="Disordered" evidence="12">
    <location>
        <begin position="990"/>
        <end position="1029"/>
    </location>
</feature>
<dbReference type="InterPro" id="IPR031157">
    <property type="entry name" value="G_TR_CS"/>
</dbReference>
<evidence type="ECO:0000256" key="7">
    <source>
        <dbReference type="ARBA" id="ARBA00023134"/>
    </source>
</evidence>
<comment type="caution">
    <text evidence="16">The sequence shown here is derived from an EMBL/GenBank/DDBJ whole genome shotgun (WGS) entry which is preliminary data.</text>
</comment>
<dbReference type="NCBIfam" id="TIGR00231">
    <property type="entry name" value="small_GTP"/>
    <property type="match status" value="1"/>
</dbReference>
<dbReference type="Pfam" id="PF03144">
    <property type="entry name" value="GTP_EFTU_D2"/>
    <property type="match status" value="1"/>
</dbReference>
<dbReference type="InterPro" id="IPR005225">
    <property type="entry name" value="Small_GTP-bd"/>
</dbReference>
<dbReference type="InterPro" id="IPR000795">
    <property type="entry name" value="T_Tr_GTP-bd_dom"/>
</dbReference>
<evidence type="ECO:0000256" key="5">
    <source>
        <dbReference type="ARBA" id="ARBA00022768"/>
    </source>
</evidence>
<feature type="compositionally biased region" description="Basic and acidic residues" evidence="12">
    <location>
        <begin position="1275"/>
        <end position="1298"/>
    </location>
</feature>
<dbReference type="Pfam" id="PF00679">
    <property type="entry name" value="EFG_C"/>
    <property type="match status" value="1"/>
</dbReference>
<dbReference type="InterPro" id="IPR035647">
    <property type="entry name" value="EFG_III/V"/>
</dbReference>
<dbReference type="InterPro" id="IPR012677">
    <property type="entry name" value="Nucleotide-bd_a/b_plait_sf"/>
</dbReference>
<dbReference type="PROSITE" id="PS51722">
    <property type="entry name" value="G_TR_2"/>
    <property type="match status" value="1"/>
</dbReference>
<accession>A0A395SS13</accession>
<dbReference type="SUPFAM" id="SSF54980">
    <property type="entry name" value="EF-G C-terminal domain-like"/>
    <property type="match status" value="2"/>
</dbReference>
<evidence type="ECO:0000256" key="1">
    <source>
        <dbReference type="ARBA" id="ARBA00004496"/>
    </source>
</evidence>
<dbReference type="FunFam" id="3.30.70.870:FF:000002">
    <property type="entry name" value="Translation elongation factor 2"/>
    <property type="match status" value="1"/>
</dbReference>
<feature type="domain" description="Tr-type G" evidence="15">
    <location>
        <begin position="17"/>
        <end position="255"/>
    </location>
</feature>
<dbReference type="CDD" id="cd01681">
    <property type="entry name" value="aeEF2_snRNP_like_IV"/>
    <property type="match status" value="1"/>
</dbReference>
<keyword evidence="10" id="KW-0694">RNA-binding</keyword>
<proteinExistence type="predicted"/>
<evidence type="ECO:0000256" key="12">
    <source>
        <dbReference type="SAM" id="MobiDB-lite"/>
    </source>
</evidence>
<dbReference type="PANTHER" id="PTHR42908">
    <property type="entry name" value="TRANSLATION ELONGATION FACTOR-RELATED"/>
    <property type="match status" value="1"/>
</dbReference>
<feature type="region of interest" description="Disordered" evidence="12">
    <location>
        <begin position="1321"/>
        <end position="1341"/>
    </location>
</feature>
<feature type="zinc finger region" description="C3H1-type" evidence="11">
    <location>
        <begin position="1068"/>
        <end position="1096"/>
    </location>
</feature>
<comment type="function">
    <text evidence="9">May be involved in the turnover of nuclear polyadenylated (pA+) RNA.</text>
</comment>